<dbReference type="OrthoDB" id="3881096at2"/>
<comment type="caution">
    <text evidence="1">The sequence shown here is derived from an EMBL/GenBank/DDBJ whole genome shotgun (WGS) entry which is preliminary data.</text>
</comment>
<sequence>MISLDDLREAVDAHHVAVRFAVPLAQVPGDVAAEGGRVLLTYDSTLVAGVRDGWNLERPTGLAGLGWTLESAVITREATGYRLRLDGVDYRLIPSATGYAADPHSFWRISYDARTETWTIVREDGVRLVFGGDGAVDWKYAYNGWTGASVQTSGRAKVAGAWWLVSRTDVWGNATAYSYLQDTATLAGGAAYVRATYPLWITGPDGGRVEFGYADKRPAEYAALHDDSPARQSGYGTRALVTLTEISPGGATLKTTTLGYDASTGGPAVIGSGDREKRLLTSLSRTVPGGYATPPVDFGYDASSLSPSYGALVRVTTPAGGVAEFEYAEPAVPLAVRDLALTPPQGAGEPKVAFGDDFAVVLWPRADATVTATAYRWQGRWLARQVPVPPGALATLAVVTGPRCFAVVGAAAYTLFHADPETPDGWIGSTAAEPTGLPQGEPVAAAAADGAIAVLGTRAGTMTVRWFDGAAWQTLPCPAPAGTTLAALDGRDGTLTRLCAATSASEQSVTTVRRDPAAGWAATTTRIRSWAVAPVRVGVVQGAGFAVLTCEGWSGTDRTATWLAVRQDGPPGSAVTTAVLGEVTGTAAAPPVSARGDAVLIGQVAHRYDGTAWQRFALPARQGTAQLALGADVVCRATTAAGSTSYDLIAYDPATLTWSYAPDVTGVSAPAGAIGAAGGRYAISGTGLYLRGAGGGWVRALDLGPALAQQAAPRLFGESHVLYETSAGVTAIPLEPGAPGTAINLANARLAATGPAAFATRTGTWGVDAVLRLHRVVTGDVRGTIAPAQVRSVTLYGSGPSTATGPDSAYNRLPVGYLVDPATATVSPDGQRVAAARVTVAPGTADAAAPVGGRTVTDFFNGLAAAEATGLDYPGGAATNAAAHLSRLAGSLYAQAIYKQGSAAPVSRTTMWWWVTTTRWGPRDTGGWARCHEDLAEVDGAPLRSTHAYDELTGLMVTTARTEPGGRVVQADFTHWWRAYDPERLLNVLTPVVLTLNTAGGGLTGGEATTWSDDWGAGPGQWAPRAVHRVTAAGAAAFTAWQEGSAVPAGWERVQLVASRSPDGRVTGTRDALGGAGSTLYGPAGSAAFAAADCAAGEAHFYACEPGEDPGPWRYRDAAGASGPVQPHLVSGESHLGTGSLAVAADPAGVAGPYATFVPAGQDRAYLFSCWVQTGPGYAVGDARVEIGLTALGDPPAPLGDPITAGVPATGGTWRYLSVPIPLAELLTGHTGTTASLRVRVVNTAPNTGAGAAAEPVLIDGLRLQPLDAAFHAEINDPLTGLPHGTLGPNGATTRLVRDGNRVVTATIGPDGRSARLRVPGFARLLTRDGSYAEDLPNTLLEVTSGGDAEYHDFESSDAGLWTLPSGWAIGGGRLAFTGTGGGPYGARAVLNGFAAADVAAYVRLLPQSPPGPRKAGIGCGNVLVSHDDPGDGTAGQWSLAYLDSGTWRTAVTRAGAFPHGDLVFALVDGRVSCFAGGRQILSHRLTGVVPDGTLGLYLSGPSAFADLVALAEPQLRLTLCDARGLPQQSLDLRDAQTVEAHGLLYDDAGRRSYDKKPVLAPVRDSGDVIGGGVAGYLPSGVSSVADYTARGHGAPFVQVGYEKSPLERPVALGLPGDDLAVDGGRSASLTVARNTATGPMAGAVPDAEAGAYRLVTTSAADGGTALALTTADGRLAAERHLLADGTKLTTGYDYDGAGRLSAIRPPSSFDGGTGGPATYTHDFLGRLVAAGSPQSGTTRYAYDRAGRLRFTQDAADAAATPPRIGYRRLDRLGRITETGVIADAALTWEAAAGHADDPAWPGAGVTFQAYRTCTFDTAGEGRLSKVVTGSGATAVTETYDYDDRGSVVRHRVAVPGFDDNVWESAYSYDGRGRLAGIDLPKAVTDGAPPLRVAYTYDRSGRVAAIGTPPDDGPYRPLGPVPDTSGEFARYTYNADGTPSRVVYAAGNVPVSLEYTPAGWPSKVTAPAYEEEVDYTQGGYPGPGGFHDGRVARTRSRWTAGPDALHPLRETTTRYGYDGAGRMIAAVPYLGGTHPVGYDLDGNLSAVGRGDSVATYSYAPARNGRRQAAEQDAPAAGRVLSVATALDAGCGFEEETAPPGWSWGGTNLGPGGAATEPVTGGPQSSTRCLRLPAGVPGGSAYLEYRWPFDLRGVYTVTYYVAADPLQNGRTGGAGWYVDLHGPQGVIGTRLVQSLDDPPATWTSRTFTLDLGTLSDVSPATGVSEIALRLVNGGATALRVDDVSITGAGASGPIGYDAAGRITALPTRGLDSLAYTPEGDLAAEHSSGVCAYDTRFGWGDAAVCRIATPTGDGATARSLDLRSPGGLPLARLESVTDGTGATTTRYIYLVPGPGGVVAVSERDSVLYPIAGAGGTINALLDGDGNLVQYIDRDAFGAPQSVVLSPETLPLFDAARADPLSGLFLGGGAAYDPPPVSYKHLTLPTKLL</sequence>
<evidence type="ECO:0000313" key="2">
    <source>
        <dbReference type="Proteomes" id="UP000306628"/>
    </source>
</evidence>
<dbReference type="RefSeq" id="WP_138697588.1">
    <property type="nucleotide sequence ID" value="NZ_VCKX01000345.1"/>
</dbReference>
<dbReference type="EMBL" id="VCKX01000345">
    <property type="protein sequence ID" value="TMR18295.1"/>
    <property type="molecule type" value="Genomic_DNA"/>
</dbReference>
<name>A0A5S4FGF1_9ACTN</name>
<dbReference type="Gene3D" id="2.180.10.10">
    <property type="entry name" value="RHS repeat-associated core"/>
    <property type="match status" value="2"/>
</dbReference>
<gene>
    <name evidence="1" type="ORF">ETD85_53715</name>
</gene>
<dbReference type="PANTHER" id="PTHR32305:SF15">
    <property type="entry name" value="PROTEIN RHSA-RELATED"/>
    <property type="match status" value="1"/>
</dbReference>
<dbReference type="PANTHER" id="PTHR32305">
    <property type="match status" value="1"/>
</dbReference>
<organism evidence="1 2">
    <name type="scientific">Nonomuraea zeae</name>
    <dbReference type="NCBI Taxonomy" id="1642303"/>
    <lineage>
        <taxon>Bacteria</taxon>
        <taxon>Bacillati</taxon>
        <taxon>Actinomycetota</taxon>
        <taxon>Actinomycetes</taxon>
        <taxon>Streptosporangiales</taxon>
        <taxon>Streptosporangiaceae</taxon>
        <taxon>Nonomuraea</taxon>
    </lineage>
</organism>
<dbReference type="Proteomes" id="UP000306628">
    <property type="component" value="Unassembled WGS sequence"/>
</dbReference>
<accession>A0A5S4FGF1</accession>
<reference evidence="1 2" key="1">
    <citation type="submission" date="2019-05" db="EMBL/GenBank/DDBJ databases">
        <title>Draft genome sequence of Nonomuraea zeae DSM 100528.</title>
        <authorList>
            <person name="Saricaoglu S."/>
            <person name="Isik K."/>
        </authorList>
    </citation>
    <scope>NUCLEOTIDE SEQUENCE [LARGE SCALE GENOMIC DNA]</scope>
    <source>
        <strain evidence="1 2">DSM 100528</strain>
    </source>
</reference>
<protein>
    <submittedName>
        <fullName evidence="1">RHS repeat protein</fullName>
    </submittedName>
</protein>
<proteinExistence type="predicted"/>
<dbReference type="InterPro" id="IPR050708">
    <property type="entry name" value="T6SS_VgrG/RHS"/>
</dbReference>
<evidence type="ECO:0000313" key="1">
    <source>
        <dbReference type="EMBL" id="TMR18295.1"/>
    </source>
</evidence>
<keyword evidence="2" id="KW-1185">Reference proteome</keyword>
<feature type="non-terminal residue" evidence="1">
    <location>
        <position position="2446"/>
    </location>
</feature>